<dbReference type="InterPro" id="IPR051691">
    <property type="entry name" value="Metab_Enz_Cyan_OpOx_G3PDH"/>
</dbReference>
<proteinExistence type="predicted"/>
<dbReference type="EMBL" id="SORI01000036">
    <property type="protein sequence ID" value="TDY52586.1"/>
    <property type="molecule type" value="Genomic_DNA"/>
</dbReference>
<dbReference type="AlphaFoldDB" id="A0A4R8LXN3"/>
<protein>
    <submittedName>
        <fullName evidence="3">Bacterioferritin-associated ferredoxin</fullName>
    </submittedName>
</protein>
<dbReference type="Pfam" id="PF17806">
    <property type="entry name" value="SO_alpha_A3"/>
    <property type="match status" value="1"/>
</dbReference>
<keyword evidence="4" id="KW-1185">Reference proteome</keyword>
<organism evidence="3 4">
    <name type="scientific">Aminivibrio pyruvatiphilus</name>
    <dbReference type="NCBI Taxonomy" id="1005740"/>
    <lineage>
        <taxon>Bacteria</taxon>
        <taxon>Thermotogati</taxon>
        <taxon>Synergistota</taxon>
        <taxon>Synergistia</taxon>
        <taxon>Synergistales</taxon>
        <taxon>Aminobacteriaceae</taxon>
        <taxon>Aminivibrio</taxon>
    </lineage>
</organism>
<sequence>MTMQKEHPGSEEIYVCRCEEVTLEEIHEWIDRGYDSVEELKRVLRVGMGPCQGRGCQDILMREIAKKTGKSITEVEPATVRPPAKPIRIGLLAEEGEE</sequence>
<evidence type="ECO:0000313" key="3">
    <source>
        <dbReference type="EMBL" id="TDY52586.1"/>
    </source>
</evidence>
<gene>
    <name evidence="3" type="ORF">C8D99_1363</name>
</gene>
<evidence type="ECO:0000256" key="1">
    <source>
        <dbReference type="ARBA" id="ARBA00023002"/>
    </source>
</evidence>
<dbReference type="InterPro" id="IPR041117">
    <property type="entry name" value="SoxA_A3"/>
</dbReference>
<dbReference type="Proteomes" id="UP000295066">
    <property type="component" value="Unassembled WGS sequence"/>
</dbReference>
<evidence type="ECO:0000313" key="4">
    <source>
        <dbReference type="Proteomes" id="UP000295066"/>
    </source>
</evidence>
<reference evidence="3 4" key="1">
    <citation type="submission" date="2019-03" db="EMBL/GenBank/DDBJ databases">
        <title>Genomic Encyclopedia of Type Strains, Phase IV (KMG-IV): sequencing the most valuable type-strain genomes for metagenomic binning, comparative biology and taxonomic classification.</title>
        <authorList>
            <person name="Goeker M."/>
        </authorList>
    </citation>
    <scope>NUCLEOTIDE SEQUENCE [LARGE SCALE GENOMIC DNA]</scope>
    <source>
        <strain evidence="3 4">DSM 25964</strain>
    </source>
</reference>
<dbReference type="PANTHER" id="PTHR42949">
    <property type="entry name" value="ANAEROBIC GLYCEROL-3-PHOSPHATE DEHYDROGENASE SUBUNIT B"/>
    <property type="match status" value="1"/>
</dbReference>
<dbReference type="RefSeq" id="WP_338024515.1">
    <property type="nucleotide sequence ID" value="NZ_SORI01000036.1"/>
</dbReference>
<feature type="domain" description="SoxA A3" evidence="2">
    <location>
        <begin position="13"/>
        <end position="93"/>
    </location>
</feature>
<dbReference type="PANTHER" id="PTHR42949:SF3">
    <property type="entry name" value="ANAEROBIC GLYCEROL-3-PHOSPHATE DEHYDROGENASE SUBUNIT B"/>
    <property type="match status" value="1"/>
</dbReference>
<comment type="caution">
    <text evidence="3">The sequence shown here is derived from an EMBL/GenBank/DDBJ whole genome shotgun (WGS) entry which is preliminary data.</text>
</comment>
<accession>A0A4R8LXN3</accession>
<dbReference type="GO" id="GO:0016491">
    <property type="term" value="F:oxidoreductase activity"/>
    <property type="evidence" value="ECO:0007669"/>
    <property type="project" value="UniProtKB-KW"/>
</dbReference>
<dbReference type="InterPro" id="IPR041854">
    <property type="entry name" value="BFD-like_2Fe2S-bd_dom_sf"/>
</dbReference>
<dbReference type="Gene3D" id="1.10.10.1100">
    <property type="entry name" value="BFD-like [2Fe-2S]-binding domain"/>
    <property type="match status" value="1"/>
</dbReference>
<evidence type="ECO:0000259" key="2">
    <source>
        <dbReference type="Pfam" id="PF17806"/>
    </source>
</evidence>
<name>A0A4R8LXN3_9BACT</name>
<keyword evidence="1" id="KW-0560">Oxidoreductase</keyword>